<keyword evidence="2" id="KW-1185">Reference proteome</keyword>
<comment type="caution">
    <text evidence="1">The sequence shown here is derived from an EMBL/GenBank/DDBJ whole genome shotgun (WGS) entry which is preliminary data.</text>
</comment>
<dbReference type="RefSeq" id="WP_124176967.1">
    <property type="nucleotide sequence ID" value="NZ_REFY01000001.1"/>
</dbReference>
<gene>
    <name evidence="1" type="ORF">EA462_02425</name>
</gene>
<proteinExistence type="predicted"/>
<dbReference type="Proteomes" id="UP000273828">
    <property type="component" value="Unassembled WGS sequence"/>
</dbReference>
<evidence type="ECO:0000313" key="1">
    <source>
        <dbReference type="EMBL" id="RQG93081.1"/>
    </source>
</evidence>
<protein>
    <submittedName>
        <fullName evidence="1">Uncharacterized protein</fullName>
    </submittedName>
</protein>
<evidence type="ECO:0000313" key="2">
    <source>
        <dbReference type="Proteomes" id="UP000273828"/>
    </source>
</evidence>
<name>A0A3N6MC69_9EURY</name>
<sequence length="120" mass="13425">MTTENSSDNLDRLLNKRCSEDPYRLPHEKETGIHLKGDEDHISVTSFKEVVYGKLLRRPDFDLDQLIIQDVDGREYTVDSLEEVLADPAVQIVGANGKLPAGALSIRKPRNSDSHARIVA</sequence>
<organism evidence="1 2">
    <name type="scientific">Natrarchaeobius halalkaliphilus</name>
    <dbReference type="NCBI Taxonomy" id="1679091"/>
    <lineage>
        <taxon>Archaea</taxon>
        <taxon>Methanobacteriati</taxon>
        <taxon>Methanobacteriota</taxon>
        <taxon>Stenosarchaea group</taxon>
        <taxon>Halobacteria</taxon>
        <taxon>Halobacteriales</taxon>
        <taxon>Natrialbaceae</taxon>
        <taxon>Natrarchaeobius</taxon>
    </lineage>
</organism>
<accession>A0A3N6MC69</accession>
<dbReference type="EMBL" id="REFY01000001">
    <property type="protein sequence ID" value="RQG93081.1"/>
    <property type="molecule type" value="Genomic_DNA"/>
</dbReference>
<dbReference type="AlphaFoldDB" id="A0A3N6MC69"/>
<reference evidence="1 2" key="1">
    <citation type="submission" date="2018-10" db="EMBL/GenBank/DDBJ databases">
        <title>Natrarchaeobius chitinivorans gen. nov., sp. nov., and Natrarchaeobius haloalkaliphilus sp. nov., alkaliphilic, chitin-utilizing haloarchaea from hypersaline alkaline lakes.</title>
        <authorList>
            <person name="Sorokin D.Y."/>
            <person name="Elcheninov A.G."/>
            <person name="Kostrikina N.A."/>
            <person name="Bale N.J."/>
            <person name="Sinninghe Damste J.S."/>
            <person name="Khijniak T.V."/>
            <person name="Kublanov I.V."/>
            <person name="Toshchakov S.V."/>
        </authorList>
    </citation>
    <scope>NUCLEOTIDE SEQUENCE [LARGE SCALE GENOMIC DNA]</scope>
    <source>
        <strain evidence="1 2">AArcht-Sl</strain>
    </source>
</reference>